<dbReference type="CDD" id="cd05904">
    <property type="entry name" value="4CL"/>
    <property type="match status" value="1"/>
</dbReference>
<evidence type="ECO:0000313" key="5">
    <source>
        <dbReference type="EMBL" id="CAI0456864.1"/>
    </source>
</evidence>
<feature type="domain" description="AMP-dependent synthetase/ligase" evidence="3">
    <location>
        <begin position="47"/>
        <end position="407"/>
    </location>
</feature>
<gene>
    <name evidence="5" type="ORF">LITE_LOCUS32918</name>
</gene>
<evidence type="ECO:0000313" key="6">
    <source>
        <dbReference type="Proteomes" id="UP001154282"/>
    </source>
</evidence>
<dbReference type="EMBL" id="CAMGYJ010000008">
    <property type="protein sequence ID" value="CAI0456864.1"/>
    <property type="molecule type" value="Genomic_DNA"/>
</dbReference>
<dbReference type="Pfam" id="PF13193">
    <property type="entry name" value="AMP-binding_C"/>
    <property type="match status" value="1"/>
</dbReference>
<protein>
    <recommendedName>
        <fullName evidence="7">4-coumarate--CoA ligase</fullName>
    </recommendedName>
</protein>
<dbReference type="Gene3D" id="3.40.50.12780">
    <property type="entry name" value="N-terminal domain of ligase-like"/>
    <property type="match status" value="1"/>
</dbReference>
<proteinExistence type="inferred from homology"/>
<feature type="domain" description="AMP-binding enzyme C-terminal" evidence="4">
    <location>
        <begin position="459"/>
        <end position="534"/>
    </location>
</feature>
<dbReference type="InterPro" id="IPR042099">
    <property type="entry name" value="ANL_N_sf"/>
</dbReference>
<comment type="caution">
    <text evidence="5">The sequence shown here is derived from an EMBL/GenBank/DDBJ whole genome shotgun (WGS) entry which is preliminary data.</text>
</comment>
<keyword evidence="2" id="KW-0436">Ligase</keyword>
<dbReference type="InterPro" id="IPR045851">
    <property type="entry name" value="AMP-bd_C_sf"/>
</dbReference>
<dbReference type="PANTHER" id="PTHR24096:SF160">
    <property type="entry name" value="4-COUMARATE--COA LIGASE-LIKE 9"/>
    <property type="match status" value="1"/>
</dbReference>
<dbReference type="SUPFAM" id="SSF56801">
    <property type="entry name" value="Acetyl-CoA synthetase-like"/>
    <property type="match status" value="1"/>
</dbReference>
<dbReference type="Gene3D" id="3.30.300.30">
    <property type="match status" value="1"/>
</dbReference>
<evidence type="ECO:0008006" key="7">
    <source>
        <dbReference type="Google" id="ProtNLM"/>
    </source>
</evidence>
<dbReference type="PROSITE" id="PS00455">
    <property type="entry name" value="AMP_BINDING"/>
    <property type="match status" value="1"/>
</dbReference>
<dbReference type="InterPro" id="IPR025110">
    <property type="entry name" value="AMP-bd_C"/>
</dbReference>
<dbReference type="AlphaFoldDB" id="A0AAV0NEH0"/>
<evidence type="ECO:0000256" key="2">
    <source>
        <dbReference type="ARBA" id="ARBA00022598"/>
    </source>
</evidence>
<dbReference type="Proteomes" id="UP001154282">
    <property type="component" value="Unassembled WGS sequence"/>
</dbReference>
<dbReference type="InterPro" id="IPR000873">
    <property type="entry name" value="AMP-dep_synth/lig_dom"/>
</dbReference>
<name>A0AAV0NEH0_9ROSI</name>
<keyword evidence="6" id="KW-1185">Reference proteome</keyword>
<organism evidence="5 6">
    <name type="scientific">Linum tenue</name>
    <dbReference type="NCBI Taxonomy" id="586396"/>
    <lineage>
        <taxon>Eukaryota</taxon>
        <taxon>Viridiplantae</taxon>
        <taxon>Streptophyta</taxon>
        <taxon>Embryophyta</taxon>
        <taxon>Tracheophyta</taxon>
        <taxon>Spermatophyta</taxon>
        <taxon>Magnoliopsida</taxon>
        <taxon>eudicotyledons</taxon>
        <taxon>Gunneridae</taxon>
        <taxon>Pentapetalae</taxon>
        <taxon>rosids</taxon>
        <taxon>fabids</taxon>
        <taxon>Malpighiales</taxon>
        <taxon>Linaceae</taxon>
        <taxon>Linum</taxon>
    </lineage>
</organism>
<dbReference type="InterPro" id="IPR020845">
    <property type="entry name" value="AMP-binding_CS"/>
</dbReference>
<evidence type="ECO:0000256" key="1">
    <source>
        <dbReference type="ARBA" id="ARBA00006432"/>
    </source>
</evidence>
<comment type="similarity">
    <text evidence="1">Belongs to the ATP-dependent AMP-binding enzyme family.</text>
</comment>
<dbReference type="PANTHER" id="PTHR24096">
    <property type="entry name" value="LONG-CHAIN-FATTY-ACID--COA LIGASE"/>
    <property type="match status" value="1"/>
</dbReference>
<sequence>MAATTTINPESAGFNPATKTFHSLRPPIHLPQEDAPISVVDYVLSIRSASRWPDSTAALIDSATGQRIPYSDLLKRHKSLSYYLQHVLKLSRHDVALVICPNCVQVPILYLSLLSIGVVVSPGNPVSTGSEFARLVELSGPTIAFATSSTAYKLPKLRLGTILVDSPEFESMMTHTFDLDLNLGLGPTQPSQSDVAAILYSSGTTGRIKGVMLTHRNLIGVVALCRSSAVAAGERASPAVLLYTVPLFHVFGFIYSLKSVALMETVVMMPRFGLDGMLKAVEEFGVTDVAMAPPVVVAMVKPGSSERYDLSSLKSLVVGAAPLGKDVIAAFKAKFPAVELAQGYGLTELTGPVSRVLGPKESKKWGSVGRLYGLLEARIVDPETQEFLPPGKQGELWVKGPTTFKGYVGDPEGTIDNMVINEWLRTGDLCYFDDQGFLYVLDRLKELIKYNGYQVAPAELEQLLQSHPCVADAAVIPYPDEEAGQLPFACVVRRPGCILDERSVMEFVAKQVAPYKKIRRVAFVNSIPKSPAGKILRKDLRKMVLAPLLTTSSSKL</sequence>
<dbReference type="FunFam" id="3.30.300.30:FF:000007">
    <property type="entry name" value="4-coumarate--CoA ligase 2"/>
    <property type="match status" value="1"/>
</dbReference>
<reference evidence="5" key="1">
    <citation type="submission" date="2022-08" db="EMBL/GenBank/DDBJ databases">
        <authorList>
            <person name="Gutierrez-Valencia J."/>
        </authorList>
    </citation>
    <scope>NUCLEOTIDE SEQUENCE</scope>
</reference>
<evidence type="ECO:0000259" key="3">
    <source>
        <dbReference type="Pfam" id="PF00501"/>
    </source>
</evidence>
<evidence type="ECO:0000259" key="4">
    <source>
        <dbReference type="Pfam" id="PF13193"/>
    </source>
</evidence>
<dbReference type="Pfam" id="PF00501">
    <property type="entry name" value="AMP-binding"/>
    <property type="match status" value="1"/>
</dbReference>
<dbReference type="GO" id="GO:0016405">
    <property type="term" value="F:CoA-ligase activity"/>
    <property type="evidence" value="ECO:0007669"/>
    <property type="project" value="TreeGrafter"/>
</dbReference>
<accession>A0AAV0NEH0</accession>